<protein>
    <submittedName>
        <fullName evidence="1">Uncharacterized protein</fullName>
    </submittedName>
</protein>
<name>B9J3P3_BACCQ</name>
<evidence type="ECO:0000313" key="2">
    <source>
        <dbReference type="Proteomes" id="UP000000441"/>
    </source>
</evidence>
<reference evidence="1 2" key="1">
    <citation type="journal article" date="2009" name="J. Bacteriol.">
        <title>Complete genome sequence of the extremophilic Bacillus cereus strain Q1 with industrial applications.</title>
        <authorList>
            <person name="Xiong Z."/>
            <person name="Jiang Y."/>
            <person name="Qi D."/>
            <person name="Lu H."/>
            <person name="Yang F."/>
            <person name="Yang J."/>
            <person name="Chen L."/>
            <person name="Sun L."/>
            <person name="Xu X."/>
            <person name="Xue Y."/>
            <person name="Zhu Y."/>
            <person name="Jin Q."/>
        </authorList>
    </citation>
    <scope>NUCLEOTIDE SEQUENCE [LARGE SCALE GENOMIC DNA]</scope>
    <source>
        <strain evidence="1 2">Q1</strain>
    </source>
</reference>
<dbReference type="HOGENOM" id="CLU_3371947_0_0_9"/>
<dbReference type="KEGG" id="bcq:BCQ_0588"/>
<organism evidence="1 2">
    <name type="scientific">Bacillus cereus (strain Q1)</name>
    <dbReference type="NCBI Taxonomy" id="361100"/>
    <lineage>
        <taxon>Bacteria</taxon>
        <taxon>Bacillati</taxon>
        <taxon>Bacillota</taxon>
        <taxon>Bacilli</taxon>
        <taxon>Bacillales</taxon>
        <taxon>Bacillaceae</taxon>
        <taxon>Bacillus</taxon>
        <taxon>Bacillus cereus group</taxon>
    </lineage>
</organism>
<evidence type="ECO:0000313" key="1">
    <source>
        <dbReference type="EMBL" id="ACM11042.1"/>
    </source>
</evidence>
<dbReference type="AlphaFoldDB" id="B9J3P3"/>
<dbReference type="EMBL" id="CP000227">
    <property type="protein sequence ID" value="ACM11042.1"/>
    <property type="molecule type" value="Genomic_DNA"/>
</dbReference>
<dbReference type="Proteomes" id="UP000000441">
    <property type="component" value="Chromosome"/>
</dbReference>
<proteinExistence type="predicted"/>
<accession>B9J3P3</accession>
<gene>
    <name evidence="1" type="ordered locus">BCQ_0588</name>
</gene>
<sequence>MEVTSTRNVRYLIVVDMQFFRYLTAIEYTKLSVI</sequence>